<evidence type="ECO:0000256" key="2">
    <source>
        <dbReference type="SAM" id="Phobius"/>
    </source>
</evidence>
<gene>
    <name evidence="5" type="ORF">TCAP_01467</name>
</gene>
<evidence type="ECO:0000259" key="4">
    <source>
        <dbReference type="PROSITE" id="PS51767"/>
    </source>
</evidence>
<dbReference type="SUPFAM" id="SSF50630">
    <property type="entry name" value="Acid proteases"/>
    <property type="match status" value="1"/>
</dbReference>
<feature type="compositionally biased region" description="Basic and acidic residues" evidence="1">
    <location>
        <begin position="832"/>
        <end position="852"/>
    </location>
</feature>
<feature type="transmembrane region" description="Helical" evidence="2">
    <location>
        <begin position="449"/>
        <end position="470"/>
    </location>
</feature>
<evidence type="ECO:0000313" key="5">
    <source>
        <dbReference type="EMBL" id="PNY28600.1"/>
    </source>
</evidence>
<accession>A0A2K3QM47</accession>
<keyword evidence="2" id="KW-0472">Membrane</keyword>
<name>A0A2K3QM47_9HYPO</name>
<dbReference type="Proteomes" id="UP000236621">
    <property type="component" value="Unassembled WGS sequence"/>
</dbReference>
<reference evidence="5 6" key="1">
    <citation type="submission" date="2017-08" db="EMBL/GenBank/DDBJ databases">
        <title>Harnessing the power of phylogenomics to disentangle the directionality and signatures of interkingdom host jumping in the parasitic fungal genus Tolypocladium.</title>
        <authorList>
            <person name="Quandt C.A."/>
            <person name="Patterson W."/>
            <person name="Spatafora J.W."/>
        </authorList>
    </citation>
    <scope>NUCLEOTIDE SEQUENCE [LARGE SCALE GENOMIC DNA]</scope>
    <source>
        <strain evidence="5 6">CBS 113982</strain>
    </source>
</reference>
<dbReference type="InterPro" id="IPR021109">
    <property type="entry name" value="Peptidase_aspartic_dom_sf"/>
</dbReference>
<feature type="domain" description="Peptidase A1" evidence="4">
    <location>
        <begin position="44"/>
        <end position="407"/>
    </location>
</feature>
<dbReference type="Pfam" id="PF00026">
    <property type="entry name" value="Asp"/>
    <property type="match status" value="1"/>
</dbReference>
<dbReference type="AlphaFoldDB" id="A0A2K3QM47"/>
<feature type="region of interest" description="Disordered" evidence="1">
    <location>
        <begin position="475"/>
        <end position="573"/>
    </location>
</feature>
<feature type="region of interest" description="Disordered" evidence="1">
    <location>
        <begin position="616"/>
        <end position="703"/>
    </location>
</feature>
<feature type="chain" id="PRO_5014363359" evidence="3">
    <location>
        <begin position="24"/>
        <end position="866"/>
    </location>
</feature>
<keyword evidence="2" id="KW-0812">Transmembrane</keyword>
<feature type="compositionally biased region" description="Polar residues" evidence="1">
    <location>
        <begin position="790"/>
        <end position="806"/>
    </location>
</feature>
<evidence type="ECO:0000256" key="1">
    <source>
        <dbReference type="SAM" id="MobiDB-lite"/>
    </source>
</evidence>
<feature type="compositionally biased region" description="Basic residues" evidence="1">
    <location>
        <begin position="512"/>
        <end position="522"/>
    </location>
</feature>
<dbReference type="PROSITE" id="PS51767">
    <property type="entry name" value="PEPTIDASE_A1"/>
    <property type="match status" value="1"/>
</dbReference>
<dbReference type="InterPro" id="IPR034164">
    <property type="entry name" value="Pepsin-like_dom"/>
</dbReference>
<dbReference type="InterPro" id="IPR033121">
    <property type="entry name" value="PEPTIDASE_A1"/>
</dbReference>
<protein>
    <submittedName>
        <fullName evidence="5">Candidapepsin</fullName>
    </submittedName>
</protein>
<comment type="caution">
    <text evidence="5">The sequence shown here is derived from an EMBL/GenBank/DDBJ whole genome shotgun (WGS) entry which is preliminary data.</text>
</comment>
<organism evidence="5 6">
    <name type="scientific">Tolypocladium capitatum</name>
    <dbReference type="NCBI Taxonomy" id="45235"/>
    <lineage>
        <taxon>Eukaryota</taxon>
        <taxon>Fungi</taxon>
        <taxon>Dikarya</taxon>
        <taxon>Ascomycota</taxon>
        <taxon>Pezizomycotina</taxon>
        <taxon>Sordariomycetes</taxon>
        <taxon>Hypocreomycetidae</taxon>
        <taxon>Hypocreales</taxon>
        <taxon>Ophiocordycipitaceae</taxon>
        <taxon>Tolypocladium</taxon>
    </lineage>
</organism>
<dbReference type="Gene3D" id="2.40.70.10">
    <property type="entry name" value="Acid Proteases"/>
    <property type="match status" value="2"/>
</dbReference>
<keyword evidence="6" id="KW-1185">Reference proteome</keyword>
<evidence type="ECO:0000256" key="3">
    <source>
        <dbReference type="SAM" id="SignalP"/>
    </source>
</evidence>
<sequence>MRLTSSPTAAFAAVVALAGLGRALDPAPVALQASDWLGIDGNWSTVTFLLGSNSDFVNVLVSTSLSEFWAVGPGGCLEKDPHCATARGGIYSPTKSKHWSPMGLWQLGLQYLHFRGNGEYGLDTINAYSPITDIGFGMSNVLMTAINTTNPYLGFFGLGIEPGRFGNMVADSPLTQAVKTFGWIPSYSYGFTAGAHYRNTIVSATLGGYDAARFVPHDTTFTMASGESTPRTLVRGIQVAANKSQDKPHAWSSETNILSDWNSSFTALIDSSTPYLWLPEAVCDRFAQALNMTYNSTFDLYTLTNQQYRDYASRDALTFTFSLSSFDNNNNFGLPLEVAGVVNITLPLHAFVGLLEYPYRNAIQYADPAVPYFTLKKARGNSFIIGRAFLQESYIITKFDEARYSIHQALFPANPERNANLQKIKQLANSPFPPAPHAPNNEPLSAGQMAGVAVGAALLCLSVLLGWFCWRRRRGSSRGKDSDEVDDNKDSASTLAPDSPRTPVSRILSKLAGRKQSRRTGRRSGDRVQFPSEAPDCQIYELAAPAPPAELDGRSDDNSIIGESELGTDNTHNLSAYELARRKLDRQLQGPVPAYTPPADGTLLLPEKAMQHLHAAQVNQLDQPSPISSTRSRGGDSNSFPASEPSPISPHAEWSTLSADLPSSPVTASVPPRSISSGTGSRGGQPGSRAGQSRSLTSTAPVSPTADTLLSASAVSCQRVPIDASKIVCLGPLPENVQICSQHMTSRAAGGTDRRSIPTPRLNRMSLCSEGSLGSNYTEEEERIVEEMTRQASLSQFRSNQSYQHASSHRGGQDRAPLPFHAEELAQSSRISDPDASSRHGRIDPGRDLIHVPQMAEKRYSWEEES</sequence>
<evidence type="ECO:0000313" key="6">
    <source>
        <dbReference type="Proteomes" id="UP000236621"/>
    </source>
</evidence>
<dbReference type="CDD" id="cd05471">
    <property type="entry name" value="pepsin_like"/>
    <property type="match status" value="1"/>
</dbReference>
<feature type="region of interest" description="Disordered" evidence="1">
    <location>
        <begin position="749"/>
        <end position="775"/>
    </location>
</feature>
<keyword evidence="3" id="KW-0732">Signal</keyword>
<dbReference type="OrthoDB" id="5233646at2759"/>
<feature type="region of interest" description="Disordered" evidence="1">
    <location>
        <begin position="790"/>
        <end position="852"/>
    </location>
</feature>
<dbReference type="EMBL" id="NRSZ01000234">
    <property type="protein sequence ID" value="PNY28600.1"/>
    <property type="molecule type" value="Genomic_DNA"/>
</dbReference>
<feature type="compositionally biased region" description="Polar residues" evidence="1">
    <location>
        <begin position="690"/>
        <end position="703"/>
    </location>
</feature>
<feature type="compositionally biased region" description="Polar residues" evidence="1">
    <location>
        <begin position="617"/>
        <end position="641"/>
    </location>
</feature>
<keyword evidence="2" id="KW-1133">Transmembrane helix</keyword>
<proteinExistence type="predicted"/>
<dbReference type="STRING" id="45235.A0A2K3QM47"/>
<feature type="signal peptide" evidence="3">
    <location>
        <begin position="1"/>
        <end position="23"/>
    </location>
</feature>